<evidence type="ECO:0000313" key="12">
    <source>
        <dbReference type="Proteomes" id="UP000030764"/>
    </source>
</evidence>
<organism evidence="11 12">
    <name type="scientific">Trichuris suis</name>
    <name type="common">pig whipworm</name>
    <dbReference type="NCBI Taxonomy" id="68888"/>
    <lineage>
        <taxon>Eukaryota</taxon>
        <taxon>Metazoa</taxon>
        <taxon>Ecdysozoa</taxon>
        <taxon>Nematoda</taxon>
        <taxon>Enoplea</taxon>
        <taxon>Dorylaimia</taxon>
        <taxon>Trichinellida</taxon>
        <taxon>Trichuridae</taxon>
        <taxon>Trichuris</taxon>
    </lineage>
</organism>
<evidence type="ECO:0000256" key="1">
    <source>
        <dbReference type="ARBA" id="ARBA00022670"/>
    </source>
</evidence>
<dbReference type="PANTHER" id="PTHR24559:SF444">
    <property type="entry name" value="REVERSE TRANSCRIPTASE DOMAIN-CONTAINING PROTEIN"/>
    <property type="match status" value="1"/>
</dbReference>
<dbReference type="PANTHER" id="PTHR24559">
    <property type="entry name" value="TRANSPOSON TY3-I GAG-POL POLYPROTEIN"/>
    <property type="match status" value="1"/>
</dbReference>
<evidence type="ECO:0000256" key="7">
    <source>
        <dbReference type="ARBA" id="ARBA00022918"/>
    </source>
</evidence>
<dbReference type="PROSITE" id="PS50175">
    <property type="entry name" value="ASP_PROT_RETROV"/>
    <property type="match status" value="1"/>
</dbReference>
<dbReference type="AlphaFoldDB" id="A0A085M2F1"/>
<evidence type="ECO:0000256" key="3">
    <source>
        <dbReference type="ARBA" id="ARBA00022695"/>
    </source>
</evidence>
<dbReference type="InterPro" id="IPR043128">
    <property type="entry name" value="Rev_trsase/Diguanyl_cyclase"/>
</dbReference>
<dbReference type="Gene3D" id="3.30.70.270">
    <property type="match status" value="1"/>
</dbReference>
<dbReference type="FunFam" id="3.10.10.10:FF:000007">
    <property type="entry name" value="Retrovirus-related Pol polyprotein from transposon 17.6-like Protein"/>
    <property type="match status" value="1"/>
</dbReference>
<dbReference type="Gene3D" id="2.40.70.10">
    <property type="entry name" value="Acid Proteases"/>
    <property type="match status" value="1"/>
</dbReference>
<dbReference type="GO" id="GO:0006508">
    <property type="term" value="P:proteolysis"/>
    <property type="evidence" value="ECO:0007669"/>
    <property type="project" value="UniProtKB-KW"/>
</dbReference>
<dbReference type="Pfam" id="PF00078">
    <property type="entry name" value="RVT_1"/>
    <property type="match status" value="1"/>
</dbReference>
<dbReference type="InterPro" id="IPR053134">
    <property type="entry name" value="RNA-dir_DNA_polymerase"/>
</dbReference>
<dbReference type="InterPro" id="IPR043502">
    <property type="entry name" value="DNA/RNA_pol_sf"/>
</dbReference>
<dbReference type="Proteomes" id="UP000030764">
    <property type="component" value="Unassembled WGS sequence"/>
</dbReference>
<keyword evidence="2" id="KW-0808">Transferase</keyword>
<proteinExistence type="predicted"/>
<evidence type="ECO:0000259" key="9">
    <source>
        <dbReference type="PROSITE" id="PS50175"/>
    </source>
</evidence>
<keyword evidence="1" id="KW-0645">Protease</keyword>
<dbReference type="SUPFAM" id="SSF56672">
    <property type="entry name" value="DNA/RNA polymerases"/>
    <property type="match status" value="1"/>
</dbReference>
<protein>
    <recommendedName>
        <fullName evidence="13">Reverse transcriptase domain-containing protein</fullName>
    </recommendedName>
</protein>
<evidence type="ECO:0000256" key="4">
    <source>
        <dbReference type="ARBA" id="ARBA00022722"/>
    </source>
</evidence>
<feature type="domain" description="Peptidase A2" evidence="9">
    <location>
        <begin position="264"/>
        <end position="336"/>
    </location>
</feature>
<dbReference type="PROSITE" id="PS50878">
    <property type="entry name" value="RT_POL"/>
    <property type="match status" value="1"/>
</dbReference>
<evidence type="ECO:0000256" key="8">
    <source>
        <dbReference type="SAM" id="MobiDB-lite"/>
    </source>
</evidence>
<evidence type="ECO:0008006" key="13">
    <source>
        <dbReference type="Google" id="ProtNLM"/>
    </source>
</evidence>
<gene>
    <name evidence="11" type="ORF">M513_07802</name>
</gene>
<dbReference type="InterPro" id="IPR001995">
    <property type="entry name" value="Peptidase_A2_cat"/>
</dbReference>
<keyword evidence="4" id="KW-0540">Nuclease</keyword>
<dbReference type="GO" id="GO:0003964">
    <property type="term" value="F:RNA-directed DNA polymerase activity"/>
    <property type="evidence" value="ECO:0007669"/>
    <property type="project" value="UniProtKB-KW"/>
</dbReference>
<reference evidence="11 12" key="1">
    <citation type="journal article" date="2014" name="Nat. Genet.">
        <title>Genome and transcriptome of the porcine whipworm Trichuris suis.</title>
        <authorList>
            <person name="Jex A.R."/>
            <person name="Nejsum P."/>
            <person name="Schwarz E.M."/>
            <person name="Hu L."/>
            <person name="Young N.D."/>
            <person name="Hall R.S."/>
            <person name="Korhonen P.K."/>
            <person name="Liao S."/>
            <person name="Thamsborg S."/>
            <person name="Xia J."/>
            <person name="Xu P."/>
            <person name="Wang S."/>
            <person name="Scheerlinck J.P."/>
            <person name="Hofmann A."/>
            <person name="Sternberg P.W."/>
            <person name="Wang J."/>
            <person name="Gasser R.B."/>
        </authorList>
    </citation>
    <scope>NUCLEOTIDE SEQUENCE [LARGE SCALE GENOMIC DNA]</scope>
    <source>
        <strain evidence="11">DCEP-RM93M</strain>
    </source>
</reference>
<evidence type="ECO:0000313" key="11">
    <source>
        <dbReference type="EMBL" id="KFD51397.1"/>
    </source>
</evidence>
<keyword evidence="5" id="KW-0255">Endonuclease</keyword>
<keyword evidence="7" id="KW-0695">RNA-directed DNA polymerase</keyword>
<dbReference type="Gene3D" id="3.10.10.10">
    <property type="entry name" value="HIV Type 1 Reverse Transcriptase, subunit A, domain 1"/>
    <property type="match status" value="1"/>
</dbReference>
<dbReference type="GO" id="GO:0004519">
    <property type="term" value="F:endonuclease activity"/>
    <property type="evidence" value="ECO:0007669"/>
    <property type="project" value="UniProtKB-KW"/>
</dbReference>
<evidence type="ECO:0000256" key="5">
    <source>
        <dbReference type="ARBA" id="ARBA00022759"/>
    </source>
</evidence>
<dbReference type="InterPro" id="IPR021109">
    <property type="entry name" value="Peptidase_aspartic_dom_sf"/>
</dbReference>
<dbReference type="CDD" id="cd01647">
    <property type="entry name" value="RT_LTR"/>
    <property type="match status" value="1"/>
</dbReference>
<dbReference type="FunFam" id="3.30.70.270:FF:000164">
    <property type="match status" value="1"/>
</dbReference>
<feature type="region of interest" description="Disordered" evidence="8">
    <location>
        <begin position="180"/>
        <end position="199"/>
    </location>
</feature>
<keyword evidence="3" id="KW-0548">Nucleotidyltransferase</keyword>
<feature type="domain" description="Reverse transcriptase" evidence="10">
    <location>
        <begin position="440"/>
        <end position="617"/>
    </location>
</feature>
<evidence type="ECO:0000256" key="2">
    <source>
        <dbReference type="ARBA" id="ARBA00022679"/>
    </source>
</evidence>
<dbReference type="GO" id="GO:0004190">
    <property type="term" value="F:aspartic-type endopeptidase activity"/>
    <property type="evidence" value="ECO:0007669"/>
    <property type="project" value="InterPro"/>
</dbReference>
<dbReference type="Pfam" id="PF23055">
    <property type="entry name" value="DUF7041"/>
    <property type="match status" value="1"/>
</dbReference>
<evidence type="ECO:0000256" key="6">
    <source>
        <dbReference type="ARBA" id="ARBA00022801"/>
    </source>
</evidence>
<dbReference type="EMBL" id="KL363240">
    <property type="protein sequence ID" value="KFD51397.1"/>
    <property type="molecule type" value="Genomic_DNA"/>
</dbReference>
<name>A0A085M2F1_9BILA</name>
<sequence length="637" mass="72130">MPSANAPIPNDSTQHSENAVSLKLPTFWTSQPQVWFEQVKAQFNLRQISADTTKYYYVVSALDHDTACRVIDLLRHPPASNKYDSLKELLTRTFGMNKSEWAVRLLHMTSLGDRTPSQFMDEMLALMNGHKPCFLFRQIFLEQMPNDIRLLLTDSDFTDPRQLTARADILWHARQQDSASINPLRTRQSASAPTRRAKDDTDKTKWCFYHRSPKLPFAPHVPRKRPGPQPVTAKAACPQQANDALTSTLCKQRLLFAWDRLSGRRFLIDTGAEISIVPPTSADTRSRKQTPSLIAANNSSIKTYGTRTLPLKFGSRNFTWTFAIADVSQPFIGADFLRAHALLVDVRGQRLVDAEMFNSISLSHTRATAPHLASVASHDNEYAKLLTEFPAITTPQFTTVNPKHGVQHHIPTTGPPLYARARRLPPDKLRLAKTEFRKMEELGIIRRSSSPWASPMHMVPKTTGGWRPCGDYRRLNHATTPDRYPIPHIQDFAADLYGAKIFSKVDLVRGYHQIPVHPDDITKTAVITPFGLFEFLRMPFGLKNAAQAFQRLMDTVCRGLDFTFIYLDDILVASRNRQEHLAHLRQLFQRLNAHGLVINLDKCQFGRSSIDFLGHHINQHGAAPLLKPFSNSLDLPL</sequence>
<accession>A0A085M2F1</accession>
<keyword evidence="6" id="KW-0378">Hydrolase</keyword>
<dbReference type="SUPFAM" id="SSF50630">
    <property type="entry name" value="Acid proteases"/>
    <property type="match status" value="1"/>
</dbReference>
<dbReference type="InterPro" id="IPR000477">
    <property type="entry name" value="RT_dom"/>
</dbReference>
<evidence type="ECO:0000259" key="10">
    <source>
        <dbReference type="PROSITE" id="PS50878"/>
    </source>
</evidence>
<keyword evidence="12" id="KW-1185">Reference proteome</keyword>
<feature type="compositionally biased region" description="Polar residues" evidence="8">
    <location>
        <begin position="180"/>
        <end position="192"/>
    </location>
</feature>
<dbReference type="InterPro" id="IPR055469">
    <property type="entry name" value="DUF7041"/>
</dbReference>